<feature type="compositionally biased region" description="Basic and acidic residues" evidence="1">
    <location>
        <begin position="21"/>
        <end position="30"/>
    </location>
</feature>
<dbReference type="AlphaFoldDB" id="A0A1H0X5C0"/>
<evidence type="ECO:0000256" key="1">
    <source>
        <dbReference type="SAM" id="MobiDB-lite"/>
    </source>
</evidence>
<sequence>MLKAGSEVAPRRKAHAMADAGQHERPEGRTSRRRLVYALAPTALAATVILSGVGEGALAASFTGANPFTITAARIESDGLGIGTAVSPGRSLATLVVRLPVADIEELCQSSTIELPVIGKVTTVLRAEHVHATDLALEMNSIDGNIDLKQLLLGPQEPNGAIGYRASRVVLDQVTINAGSVAAGSFMVTGVRLDHHLGTQGCPAPTKVAR</sequence>
<gene>
    <name evidence="2" type="ORF">SAMN05421507_13610</name>
</gene>
<dbReference type="Proteomes" id="UP000199691">
    <property type="component" value="Unassembled WGS sequence"/>
</dbReference>
<evidence type="ECO:0000313" key="2">
    <source>
        <dbReference type="EMBL" id="SDP98151.1"/>
    </source>
</evidence>
<dbReference type="Pfam" id="PF19741">
    <property type="entry name" value="DUF6230"/>
    <property type="match status" value="1"/>
</dbReference>
<evidence type="ECO:0000313" key="3">
    <source>
        <dbReference type="Proteomes" id="UP000199691"/>
    </source>
</evidence>
<proteinExistence type="predicted"/>
<organism evidence="2 3">
    <name type="scientific">Lentzea jiangxiensis</name>
    <dbReference type="NCBI Taxonomy" id="641025"/>
    <lineage>
        <taxon>Bacteria</taxon>
        <taxon>Bacillati</taxon>
        <taxon>Actinomycetota</taxon>
        <taxon>Actinomycetes</taxon>
        <taxon>Pseudonocardiales</taxon>
        <taxon>Pseudonocardiaceae</taxon>
        <taxon>Lentzea</taxon>
    </lineage>
</organism>
<accession>A0A1H0X5C0</accession>
<feature type="region of interest" description="Disordered" evidence="1">
    <location>
        <begin position="1"/>
        <end position="32"/>
    </location>
</feature>
<reference evidence="3" key="1">
    <citation type="submission" date="2016-10" db="EMBL/GenBank/DDBJ databases">
        <authorList>
            <person name="Varghese N."/>
            <person name="Submissions S."/>
        </authorList>
    </citation>
    <scope>NUCLEOTIDE SEQUENCE [LARGE SCALE GENOMIC DNA]</scope>
    <source>
        <strain evidence="3">CGMCC 4.6609</strain>
    </source>
</reference>
<dbReference type="EMBL" id="FNIX01000036">
    <property type="protein sequence ID" value="SDP98151.1"/>
    <property type="molecule type" value="Genomic_DNA"/>
</dbReference>
<evidence type="ECO:0008006" key="4">
    <source>
        <dbReference type="Google" id="ProtNLM"/>
    </source>
</evidence>
<protein>
    <recommendedName>
        <fullName evidence="4">Cholesterol esterase</fullName>
    </recommendedName>
</protein>
<dbReference type="STRING" id="641025.SAMN05421507_13610"/>
<dbReference type="InterPro" id="IPR046198">
    <property type="entry name" value="DUF6230"/>
</dbReference>
<keyword evidence="3" id="KW-1185">Reference proteome</keyword>
<name>A0A1H0X5C0_9PSEU</name>